<feature type="compositionally biased region" description="Polar residues" evidence="8">
    <location>
        <begin position="851"/>
        <end position="874"/>
    </location>
</feature>
<dbReference type="GO" id="GO:0005634">
    <property type="term" value="C:nucleus"/>
    <property type="evidence" value="ECO:0007669"/>
    <property type="project" value="TreeGrafter"/>
</dbReference>
<dbReference type="InterPro" id="IPR014001">
    <property type="entry name" value="Helicase_ATP-bd"/>
</dbReference>
<feature type="region of interest" description="Disordered" evidence="8">
    <location>
        <begin position="965"/>
        <end position="1026"/>
    </location>
</feature>
<feature type="compositionally biased region" description="Low complexity" evidence="8">
    <location>
        <begin position="769"/>
        <end position="785"/>
    </location>
</feature>
<dbReference type="GO" id="GO:0005524">
    <property type="term" value="F:ATP binding"/>
    <property type="evidence" value="ECO:0007669"/>
    <property type="project" value="UniProtKB-KW"/>
</dbReference>
<evidence type="ECO:0000256" key="4">
    <source>
        <dbReference type="ARBA" id="ARBA00022806"/>
    </source>
</evidence>
<dbReference type="GO" id="GO:0005694">
    <property type="term" value="C:chromosome"/>
    <property type="evidence" value="ECO:0007669"/>
    <property type="project" value="TreeGrafter"/>
</dbReference>
<dbReference type="InterPro" id="IPR032284">
    <property type="entry name" value="RecQ_Zn-bd"/>
</dbReference>
<dbReference type="InterPro" id="IPR011545">
    <property type="entry name" value="DEAD/DEAH_box_helicase_dom"/>
</dbReference>
<evidence type="ECO:0000313" key="12">
    <source>
        <dbReference type="Proteomes" id="UP001178507"/>
    </source>
</evidence>
<feature type="compositionally biased region" description="Polar residues" evidence="8">
    <location>
        <begin position="1003"/>
        <end position="1020"/>
    </location>
</feature>
<dbReference type="InterPro" id="IPR004589">
    <property type="entry name" value="DNA_helicase_ATP-dep_RecQ"/>
</dbReference>
<gene>
    <name evidence="11" type="ORF">EVOR1521_LOCUS17416</name>
</gene>
<dbReference type="GO" id="GO:0006260">
    <property type="term" value="P:DNA replication"/>
    <property type="evidence" value="ECO:0007669"/>
    <property type="project" value="InterPro"/>
</dbReference>
<evidence type="ECO:0000256" key="3">
    <source>
        <dbReference type="ARBA" id="ARBA00022801"/>
    </source>
</evidence>
<dbReference type="CDD" id="cd17920">
    <property type="entry name" value="DEXHc_RecQ"/>
    <property type="match status" value="1"/>
</dbReference>
<reference evidence="11" key="1">
    <citation type="submission" date="2023-08" db="EMBL/GenBank/DDBJ databases">
        <authorList>
            <person name="Chen Y."/>
            <person name="Shah S."/>
            <person name="Dougan E. K."/>
            <person name="Thang M."/>
            <person name="Chan C."/>
        </authorList>
    </citation>
    <scope>NUCLEOTIDE SEQUENCE</scope>
</reference>
<dbReference type="PANTHER" id="PTHR13710:SF152">
    <property type="entry name" value="ATP-DEPENDENT DNA HELICASE Q5"/>
    <property type="match status" value="1"/>
</dbReference>
<dbReference type="GO" id="GO:0003676">
    <property type="term" value="F:nucleic acid binding"/>
    <property type="evidence" value="ECO:0007669"/>
    <property type="project" value="InterPro"/>
</dbReference>
<evidence type="ECO:0000256" key="5">
    <source>
        <dbReference type="ARBA" id="ARBA00022840"/>
    </source>
</evidence>
<evidence type="ECO:0000256" key="1">
    <source>
        <dbReference type="ARBA" id="ARBA00005446"/>
    </source>
</evidence>
<feature type="compositionally biased region" description="Basic and acidic residues" evidence="8">
    <location>
        <begin position="74"/>
        <end position="83"/>
    </location>
</feature>
<keyword evidence="12" id="KW-1185">Reference proteome</keyword>
<feature type="region of interest" description="Disordered" evidence="8">
    <location>
        <begin position="891"/>
        <end position="921"/>
    </location>
</feature>
<comment type="caution">
    <text evidence="11">The sequence shown here is derived from an EMBL/GenBank/DDBJ whole genome shotgun (WGS) entry which is preliminary data.</text>
</comment>
<dbReference type="EC" id="5.6.2.4" evidence="7"/>
<dbReference type="Pfam" id="PF00271">
    <property type="entry name" value="Helicase_C"/>
    <property type="match status" value="1"/>
</dbReference>
<feature type="compositionally biased region" description="Polar residues" evidence="8">
    <location>
        <begin position="1076"/>
        <end position="1089"/>
    </location>
</feature>
<dbReference type="PROSITE" id="PS51194">
    <property type="entry name" value="HELICASE_CTER"/>
    <property type="match status" value="1"/>
</dbReference>
<dbReference type="FunFam" id="3.40.50.300:FF:001975">
    <property type="entry name" value="ATP-dependent DNA helicase"/>
    <property type="match status" value="1"/>
</dbReference>
<sequence>MRNNLQEQLRWLGSCQSWADAFGSRLSVEALNQPAKISAEEVSHLSIEKDWVPLWRRAAEGRLHGGDVEVPARAARERERQRPSAEGAFSGAVWGADGAPRQMQRQMPPAQQQMPAQQMAQGQQMPQGQQMQQGQQLPQGQQMPPMGPQTEPPMPMPLQNSEVGPGAWQAPPPVAPEQRAPSSNWAQGFEWDGPVAAALQRFGVPGFRPQQREAINACLAGKDVFVRMPTGGGKSLVYQVPAVVQPLVVVISPLVSLIQDQVQELKEIGVEVSAIRSRSDESGEDVRMVTRRMLADELQIVYVTPEMIHQSSIFQKALRSLYTSKRLRRFVIDEAHCLSIWGNEFRESYLQLKNLKASFPEVPILACSATATEEIISGVLTQLNMQDPAVFVSPVDRPNLEFKVQPKSKKSVTKEIGDLIRAKFSGQSGIIYCLSRQNCDDVQQELASMQIRAEVYHAQVALHQRSAVQQRWKSGETPIIVATIAFGMGVNKRDVRFVIHHSFPKSLEGYYQEAGRAGRDGCHATCTIFYDYEDKKRHQNLAQNDMNQDKSLQRLLQMVGYCEALGACRRAFIAGYFGDVNATCGVHQAPCDVCRAAQRGQVLQQQEVTQEAQVALQLLRAARAVTARGRLAVTLHSVKEALLGSKAQRMAQWQALPGFGALKGSWGEGDTLRLLRKLVVDSVLAEEVMTPGGASGNVTVAYLVEGRHGEALLQNQMAVHLYREPDRKRKARHSPEAGPTPGNRNRAAPKRRTVRARALEDGRSQHGMANPNAQCSQNPQSQQLNQFQSQPLPQVNVFQPNAQGQSHVPQPPHFNQQFAHSQALQQCNQPFQQNAFAQQPQGFGQPCQQFDQLPNSGQAHAQQGSMKLQQPNGGQQHHRHVVQQFEQFQSPGQCSMPFQQPMGNQPQPFRQPNDSQPQQCNMPLQQSIHSQPQQCNMPFHRPIDLQPQQSNMLFQQAIDSQPQQCNMPFQQPIDSQPQQSTMPFQQPNDSPPQECNMPFRQPMDSQPQQCNMPFQQPNDSQQQRQHVLQQLEQFQYRGQPPAQKGSMPFQQPDDSQQRQHVVQQLEQFQYREQTPAQNGSMPFQQPNDGQQQEHVVQQFHQFQSPGHTPARQCSTPFQQPKHFQQQRQDGVQQLEQSQSRVQAPALQCNIPFQQSNNSQQQPHHVAQQTQQQFECPGQAQAQQCNLTLPQPFALGQQQPTSFEQLQQFDQQFQSTGETLGQGSAQPAQQPNVFGQQPPNVLEQPQQFIQQQHLQQQCNQAFQQANERQHLVGPPPQVQFQSPGQAAQTCGQFPETQVELRLQQVNPAQWEPQATAQRPDQRCQAAEVARYPLARAHSQGRVQDATFGT</sequence>
<feature type="compositionally biased region" description="Low complexity" evidence="8">
    <location>
        <begin position="1116"/>
        <end position="1128"/>
    </location>
</feature>
<dbReference type="InterPro" id="IPR001650">
    <property type="entry name" value="Helicase_C-like"/>
</dbReference>
<feature type="compositionally biased region" description="Low complexity" evidence="8">
    <location>
        <begin position="839"/>
        <end position="850"/>
    </location>
</feature>
<dbReference type="InterPro" id="IPR018982">
    <property type="entry name" value="RQC_domain"/>
</dbReference>
<evidence type="ECO:0000256" key="8">
    <source>
        <dbReference type="SAM" id="MobiDB-lite"/>
    </source>
</evidence>
<feature type="region of interest" description="Disordered" evidence="8">
    <location>
        <begin position="1039"/>
        <end position="1062"/>
    </location>
</feature>
<name>A0AA36N2N3_9DINO</name>
<comment type="similarity">
    <text evidence="1">Belongs to the helicase family. RecQ subfamily.</text>
</comment>
<dbReference type="PROSITE" id="PS51192">
    <property type="entry name" value="HELICASE_ATP_BIND_1"/>
    <property type="match status" value="1"/>
</dbReference>
<feature type="compositionally biased region" description="Low complexity" evidence="8">
    <location>
        <begin position="1090"/>
        <end position="1103"/>
    </location>
</feature>
<feature type="compositionally biased region" description="Polar residues" evidence="8">
    <location>
        <begin position="1129"/>
        <end position="1138"/>
    </location>
</feature>
<organism evidence="11 12">
    <name type="scientific">Effrenium voratum</name>
    <dbReference type="NCBI Taxonomy" id="2562239"/>
    <lineage>
        <taxon>Eukaryota</taxon>
        <taxon>Sar</taxon>
        <taxon>Alveolata</taxon>
        <taxon>Dinophyceae</taxon>
        <taxon>Suessiales</taxon>
        <taxon>Symbiodiniaceae</taxon>
        <taxon>Effrenium</taxon>
    </lineage>
</organism>
<dbReference type="SMART" id="SM00490">
    <property type="entry name" value="HELICc"/>
    <property type="match status" value="1"/>
</dbReference>
<feature type="domain" description="Helicase ATP-binding" evidence="9">
    <location>
        <begin position="215"/>
        <end position="389"/>
    </location>
</feature>
<feature type="region of interest" description="Disordered" evidence="8">
    <location>
        <begin position="1076"/>
        <end position="1138"/>
    </location>
</feature>
<dbReference type="CDD" id="cd18794">
    <property type="entry name" value="SF2_C_RecQ"/>
    <property type="match status" value="1"/>
</dbReference>
<dbReference type="GO" id="GO:0016787">
    <property type="term" value="F:hydrolase activity"/>
    <property type="evidence" value="ECO:0007669"/>
    <property type="project" value="UniProtKB-KW"/>
</dbReference>
<dbReference type="GO" id="GO:0043138">
    <property type="term" value="F:3'-5' DNA helicase activity"/>
    <property type="evidence" value="ECO:0007669"/>
    <property type="project" value="UniProtKB-EC"/>
</dbReference>
<feature type="region of interest" description="Disordered" evidence="8">
    <location>
        <begin position="723"/>
        <end position="785"/>
    </location>
</feature>
<feature type="compositionally biased region" description="Polar residues" evidence="8">
    <location>
        <begin position="965"/>
        <end position="993"/>
    </location>
</feature>
<feature type="region of interest" description="Disordered" evidence="8">
    <location>
        <begin position="839"/>
        <end position="879"/>
    </location>
</feature>
<dbReference type="GO" id="GO:0009378">
    <property type="term" value="F:four-way junction helicase activity"/>
    <property type="evidence" value="ECO:0007669"/>
    <property type="project" value="TreeGrafter"/>
</dbReference>
<comment type="catalytic activity">
    <reaction evidence="6">
        <text>Couples ATP hydrolysis with the unwinding of duplex DNA by translocating in the 3'-5' direction.</text>
        <dbReference type="EC" id="5.6.2.4"/>
    </reaction>
</comment>
<dbReference type="Pfam" id="PF00270">
    <property type="entry name" value="DEAD"/>
    <property type="match status" value="1"/>
</dbReference>
<keyword evidence="4" id="KW-0347">Helicase</keyword>
<evidence type="ECO:0000256" key="2">
    <source>
        <dbReference type="ARBA" id="ARBA00022741"/>
    </source>
</evidence>
<keyword evidence="3" id="KW-0378">Hydrolase</keyword>
<dbReference type="InterPro" id="IPR027417">
    <property type="entry name" value="P-loop_NTPase"/>
</dbReference>
<evidence type="ECO:0000313" key="11">
    <source>
        <dbReference type="EMBL" id="CAJ1392276.1"/>
    </source>
</evidence>
<feature type="compositionally biased region" description="Pro residues" evidence="8">
    <location>
        <begin position="145"/>
        <end position="156"/>
    </location>
</feature>
<feature type="region of interest" description="Disordered" evidence="8">
    <location>
        <begin position="69"/>
        <end position="181"/>
    </location>
</feature>
<dbReference type="SUPFAM" id="SSF52540">
    <property type="entry name" value="P-loop containing nucleoside triphosphate hydrolases"/>
    <property type="match status" value="1"/>
</dbReference>
<dbReference type="EMBL" id="CAUJNA010002313">
    <property type="protein sequence ID" value="CAJ1392276.1"/>
    <property type="molecule type" value="Genomic_DNA"/>
</dbReference>
<keyword evidence="5" id="KW-0067">ATP-binding</keyword>
<dbReference type="GO" id="GO:0005737">
    <property type="term" value="C:cytoplasm"/>
    <property type="evidence" value="ECO:0007669"/>
    <property type="project" value="TreeGrafter"/>
</dbReference>
<dbReference type="GO" id="GO:0000724">
    <property type="term" value="P:double-strand break repair via homologous recombination"/>
    <property type="evidence" value="ECO:0007669"/>
    <property type="project" value="TreeGrafter"/>
</dbReference>
<protein>
    <recommendedName>
        <fullName evidence="7">DNA 3'-5' helicase</fullName>
        <ecNumber evidence="7">5.6.2.4</ecNumber>
    </recommendedName>
</protein>
<dbReference type="PANTHER" id="PTHR13710">
    <property type="entry name" value="DNA HELICASE RECQ FAMILY MEMBER"/>
    <property type="match status" value="1"/>
</dbReference>
<evidence type="ECO:0000259" key="10">
    <source>
        <dbReference type="PROSITE" id="PS51194"/>
    </source>
</evidence>
<feature type="compositionally biased region" description="Low complexity" evidence="8">
    <location>
        <begin position="98"/>
        <end position="144"/>
    </location>
</feature>
<dbReference type="Proteomes" id="UP001178507">
    <property type="component" value="Unassembled WGS sequence"/>
</dbReference>
<feature type="domain" description="Helicase C-terminal" evidence="10">
    <location>
        <begin position="415"/>
        <end position="560"/>
    </location>
</feature>
<proteinExistence type="inferred from homology"/>
<accession>A0AA36N2N3</accession>
<dbReference type="Gene3D" id="3.40.50.300">
    <property type="entry name" value="P-loop containing nucleotide triphosphate hydrolases"/>
    <property type="match status" value="2"/>
</dbReference>
<keyword evidence="2" id="KW-0547">Nucleotide-binding</keyword>
<dbReference type="Pfam" id="PF16124">
    <property type="entry name" value="RecQ_Zn_bind"/>
    <property type="match status" value="1"/>
</dbReference>
<evidence type="ECO:0000259" key="9">
    <source>
        <dbReference type="PROSITE" id="PS51192"/>
    </source>
</evidence>
<feature type="region of interest" description="Disordered" evidence="8">
    <location>
        <begin position="801"/>
        <end position="821"/>
    </location>
</feature>
<dbReference type="SMART" id="SM00956">
    <property type="entry name" value="RQC"/>
    <property type="match status" value="1"/>
</dbReference>
<dbReference type="Gene3D" id="1.10.10.10">
    <property type="entry name" value="Winged helix-like DNA-binding domain superfamily/Winged helix DNA-binding domain"/>
    <property type="match status" value="1"/>
</dbReference>
<dbReference type="SMART" id="SM00487">
    <property type="entry name" value="DEXDc"/>
    <property type="match status" value="1"/>
</dbReference>
<evidence type="ECO:0000256" key="7">
    <source>
        <dbReference type="ARBA" id="ARBA00034808"/>
    </source>
</evidence>
<evidence type="ECO:0000256" key="6">
    <source>
        <dbReference type="ARBA" id="ARBA00034617"/>
    </source>
</evidence>
<dbReference type="InterPro" id="IPR036388">
    <property type="entry name" value="WH-like_DNA-bd_sf"/>
</dbReference>
<dbReference type="NCBIfam" id="TIGR00614">
    <property type="entry name" value="recQ_fam"/>
    <property type="match status" value="1"/>
</dbReference>